<protein>
    <recommendedName>
        <fullName evidence="6">P-loop containing nucleoside triphosphate hydrolase protein</fullName>
    </recommendedName>
</protein>
<dbReference type="InterPro" id="IPR045063">
    <property type="entry name" value="Dynamin_N"/>
</dbReference>
<feature type="domain" description="Dynamin N-terminal" evidence="2">
    <location>
        <begin position="155"/>
        <end position="416"/>
    </location>
</feature>
<feature type="region of interest" description="Disordered" evidence="1">
    <location>
        <begin position="468"/>
        <end position="489"/>
    </location>
</feature>
<evidence type="ECO:0000259" key="2">
    <source>
        <dbReference type="Pfam" id="PF00350"/>
    </source>
</evidence>
<proteinExistence type="predicted"/>
<dbReference type="Proteomes" id="UP000306584">
    <property type="component" value="Unassembled WGS sequence"/>
</dbReference>
<feature type="region of interest" description="Disordered" evidence="1">
    <location>
        <begin position="937"/>
        <end position="969"/>
    </location>
</feature>
<reference evidence="4 5" key="1">
    <citation type="submission" date="2018-10" db="EMBL/GenBank/DDBJ databases">
        <title>Fifty Aureobasidium pullulans genomes reveal a recombining polyextremotolerant generalist.</title>
        <authorList>
            <person name="Gostincar C."/>
            <person name="Turk M."/>
            <person name="Zajc J."/>
            <person name="Gunde-Cimerman N."/>
        </authorList>
    </citation>
    <scope>NUCLEOTIDE SEQUENCE [LARGE SCALE GENOMIC DNA]</scope>
    <source>
        <strain evidence="4 5">EXF-6604</strain>
    </source>
</reference>
<dbReference type="Gene3D" id="3.40.50.300">
    <property type="entry name" value="P-loop containing nucleotide triphosphate hydrolases"/>
    <property type="match status" value="1"/>
</dbReference>
<evidence type="ECO:0000259" key="3">
    <source>
        <dbReference type="Pfam" id="PF24564"/>
    </source>
</evidence>
<dbReference type="PANTHER" id="PTHR36681:SF3">
    <property type="entry name" value="NUCLEAR GTPASE, GERMINAL CENTER-ASSOCIATED, TANDEM DUPLICATE 3"/>
    <property type="match status" value="1"/>
</dbReference>
<dbReference type="Pfam" id="PF24564">
    <property type="entry name" value="DUF7605"/>
    <property type="match status" value="1"/>
</dbReference>
<name>A0A4S9LI15_AURPU</name>
<gene>
    <name evidence="4" type="ORF">D6D01_03735</name>
</gene>
<accession>A0A4S9LI15</accession>
<evidence type="ECO:0000313" key="4">
    <source>
        <dbReference type="EMBL" id="THY28958.1"/>
    </source>
</evidence>
<dbReference type="InterPro" id="IPR027417">
    <property type="entry name" value="P-loop_NTPase"/>
</dbReference>
<dbReference type="Pfam" id="PF00350">
    <property type="entry name" value="Dynamin_N"/>
    <property type="match status" value="1"/>
</dbReference>
<dbReference type="PANTHER" id="PTHR36681">
    <property type="entry name" value="NUCLEAR GTPASE, GERMINAL CENTER-ASSOCIATED, TANDEM DUPLICATE 3"/>
    <property type="match status" value="1"/>
</dbReference>
<comment type="caution">
    <text evidence="4">The sequence shown here is derived from an EMBL/GenBank/DDBJ whole genome shotgun (WGS) entry which is preliminary data.</text>
</comment>
<feature type="region of interest" description="Disordered" evidence="1">
    <location>
        <begin position="45"/>
        <end position="82"/>
    </location>
</feature>
<dbReference type="AlphaFoldDB" id="A0A4S9LI15"/>
<organism evidence="4 5">
    <name type="scientific">Aureobasidium pullulans</name>
    <name type="common">Black yeast</name>
    <name type="synonym">Pullularia pullulans</name>
    <dbReference type="NCBI Taxonomy" id="5580"/>
    <lineage>
        <taxon>Eukaryota</taxon>
        <taxon>Fungi</taxon>
        <taxon>Dikarya</taxon>
        <taxon>Ascomycota</taxon>
        <taxon>Pezizomycotina</taxon>
        <taxon>Dothideomycetes</taxon>
        <taxon>Dothideomycetidae</taxon>
        <taxon>Dothideales</taxon>
        <taxon>Saccotheciaceae</taxon>
        <taxon>Aureobasidium</taxon>
    </lineage>
</organism>
<dbReference type="InterPro" id="IPR056024">
    <property type="entry name" value="DUF7605"/>
</dbReference>
<dbReference type="EMBL" id="QZBD01000109">
    <property type="protein sequence ID" value="THY28958.1"/>
    <property type="molecule type" value="Genomic_DNA"/>
</dbReference>
<evidence type="ECO:0000256" key="1">
    <source>
        <dbReference type="SAM" id="MobiDB-lite"/>
    </source>
</evidence>
<evidence type="ECO:0008006" key="6">
    <source>
        <dbReference type="Google" id="ProtNLM"/>
    </source>
</evidence>
<sequence>MASRSESPEIIETSVILGKRKREQSDKPVLVKLEKVDDNQFDKKTEAYGLYGDGNDDDDDSDLSSVGMSDAEDDPENLDHEPDQGEILWREADEQFPPCAPYHKDVQAIYSQITDMLDKTVDYLSGISDKSDGLQRLLEQAVETRKFPEPKMPIITLMGDAGAGKSSLISALLDTPHVSREGNFGTSCTCVITEYRKPYPQQTKKFAAKVEFLSSKDRCLLMKDYLKDYVAYHFEKDEDWTYDEEKEFSAQAKTAEGTFLDLFRGRPNFKSREEMKAYIDTACEDEDEDATAILAQFEEWCKELASGHAPYTGSELIEADRAFELGRLVGPFLSASASWSDKPSLWPIVRKVSIGVHGPRILEHAILADLPGVSDTNRIRVRASRSYLLTSDYLWIVSPIGRCATDTSVDNLMYEFGDRFKGRLAIICTKTDDPMTFQSFAQEYQEDAKPCKKLEAKTKKAKSEMSAAKAAFKRATNPTTRQERSKAVEDSRAKYERLLHARLNTMVRIRNRKVTTLIMSEKADRLQDGAKDLVYPVSNKHYSWLKGFKDGGNEDAPQLSPEMTGIPKLRAYALSIVSQEIWATFITHIRHKVVSFIMALKAWANATSRGNNSGISDALNKSMKIIENAMTIYHRALEKETKSLLAAPMKEANSNMAKKAYKFLSKEVRIWHWCTIKAFIRRGGKYQSKVVGHQSWNAKMMLPASKFMSSAWDELIRKEDAANKVFFATIVAALGGTLEDVKEPMELMQIPKEQFQTFLDAQKHGLTSVFTTYKEEFVKQFQNIKYTTEKDDDEGYFAKAMQKIYEEAEGMKGTGYKDAVMSKLERHVNIPSDDSPFMKMANTSASQICRRAVGASEILREDCNKIFKQIFNQFGCMLDNTPDDDGSVAEVKVKLAKFLVDAEMELKKMVERLDQIEQNPFPEGFKKEEEHLVKKLKQEQEASNQVKPKPEPEPARARRSIKIKAEDSE</sequence>
<feature type="domain" description="DUF7605" evidence="3">
    <location>
        <begin position="658"/>
        <end position="824"/>
    </location>
</feature>
<evidence type="ECO:0000313" key="5">
    <source>
        <dbReference type="Proteomes" id="UP000306584"/>
    </source>
</evidence>
<dbReference type="SUPFAM" id="SSF52540">
    <property type="entry name" value="P-loop containing nucleoside triphosphate hydrolases"/>
    <property type="match status" value="1"/>
</dbReference>